<dbReference type="InterPro" id="IPR018109">
    <property type="entry name" value="Folylpolyglutamate_synth_CS"/>
</dbReference>
<evidence type="ECO:0000256" key="2">
    <source>
        <dbReference type="ARBA" id="ARBA00002714"/>
    </source>
</evidence>
<dbReference type="FunFam" id="3.40.1190.10:FF:000011">
    <property type="entry name" value="Folylpolyglutamate synthase/dihydrofolate synthase"/>
    <property type="match status" value="1"/>
</dbReference>
<dbReference type="InterPro" id="IPR001645">
    <property type="entry name" value="Folylpolyglutamate_synth"/>
</dbReference>
<dbReference type="PANTHER" id="PTHR11136">
    <property type="entry name" value="FOLYLPOLYGLUTAMATE SYNTHASE-RELATED"/>
    <property type="match status" value="1"/>
</dbReference>
<evidence type="ECO:0000256" key="18">
    <source>
        <dbReference type="ARBA" id="ARBA00047493"/>
    </source>
</evidence>
<evidence type="ECO:0000256" key="20">
    <source>
        <dbReference type="ARBA" id="ARBA00049035"/>
    </source>
</evidence>
<dbReference type="InterPro" id="IPR036565">
    <property type="entry name" value="Mur-like_cat_sf"/>
</dbReference>
<dbReference type="Pfam" id="PF02875">
    <property type="entry name" value="Mur_ligase_C"/>
    <property type="match status" value="1"/>
</dbReference>
<evidence type="ECO:0000256" key="7">
    <source>
        <dbReference type="ARBA" id="ARBA00013025"/>
    </source>
</evidence>
<evidence type="ECO:0000256" key="12">
    <source>
        <dbReference type="ARBA" id="ARBA00022840"/>
    </source>
</evidence>
<evidence type="ECO:0000256" key="13">
    <source>
        <dbReference type="ARBA" id="ARBA00022842"/>
    </source>
</evidence>
<dbReference type="SUPFAM" id="SSF53244">
    <property type="entry name" value="MurD-like peptide ligases, peptide-binding domain"/>
    <property type="match status" value="1"/>
</dbReference>
<evidence type="ECO:0000256" key="10">
    <source>
        <dbReference type="ARBA" id="ARBA00022723"/>
    </source>
</evidence>
<dbReference type="InterPro" id="IPR036615">
    <property type="entry name" value="Mur_ligase_C_dom_sf"/>
</dbReference>
<dbReference type="GO" id="GO:0005737">
    <property type="term" value="C:cytoplasm"/>
    <property type="evidence" value="ECO:0007669"/>
    <property type="project" value="TreeGrafter"/>
</dbReference>
<evidence type="ECO:0000256" key="15">
    <source>
        <dbReference type="ARBA" id="ARBA00030048"/>
    </source>
</evidence>
<reference evidence="25 26" key="1">
    <citation type="submission" date="2014-04" db="EMBL/GenBank/DDBJ databases">
        <title>Characterization and application of a salt tolerant electro-active bacterium.</title>
        <authorList>
            <person name="Yang L."/>
            <person name="Wei S."/>
            <person name="Tay Q.X.M."/>
        </authorList>
    </citation>
    <scope>NUCLEOTIDE SEQUENCE [LARGE SCALE GENOMIC DNA]</scope>
    <source>
        <strain evidence="25 26">LY1</strain>
    </source>
</reference>
<dbReference type="Gene3D" id="3.90.190.20">
    <property type="entry name" value="Mur ligase, C-terminal domain"/>
    <property type="match status" value="1"/>
</dbReference>
<dbReference type="EC" id="6.3.2.17" evidence="7"/>
<dbReference type="RefSeq" id="WP_035072703.1">
    <property type="nucleotide sequence ID" value="NZ_JMIH01000016.1"/>
</dbReference>
<protein>
    <recommendedName>
        <fullName evidence="8">Dihydrofolate synthase/folylpolyglutamate synthase</fullName>
        <ecNumber evidence="6">6.3.2.12</ecNumber>
        <ecNumber evidence="7">6.3.2.17</ecNumber>
    </recommendedName>
    <alternativeName>
        <fullName evidence="17">Folylpoly-gamma-glutamate synthetase-dihydrofolate synthetase</fullName>
    </alternativeName>
    <alternativeName>
        <fullName evidence="15">Folylpolyglutamate synthetase</fullName>
    </alternativeName>
    <alternativeName>
        <fullName evidence="16">Tetrahydrofolylpolyglutamate synthase</fullName>
    </alternativeName>
</protein>
<keyword evidence="12 22" id="KW-0067">ATP-binding</keyword>
<evidence type="ECO:0000259" key="23">
    <source>
        <dbReference type="Pfam" id="PF02875"/>
    </source>
</evidence>
<dbReference type="eggNOG" id="COG0285">
    <property type="taxonomic scope" value="Bacteria"/>
</dbReference>
<dbReference type="Proteomes" id="UP000027821">
    <property type="component" value="Unassembled WGS sequence"/>
</dbReference>
<dbReference type="InterPro" id="IPR013221">
    <property type="entry name" value="Mur_ligase_cen"/>
</dbReference>
<keyword evidence="13" id="KW-0460">Magnesium</keyword>
<evidence type="ECO:0000313" key="25">
    <source>
        <dbReference type="EMBL" id="KEO74005.1"/>
    </source>
</evidence>
<evidence type="ECO:0000256" key="8">
    <source>
        <dbReference type="ARBA" id="ARBA00019357"/>
    </source>
</evidence>
<evidence type="ECO:0000256" key="11">
    <source>
        <dbReference type="ARBA" id="ARBA00022741"/>
    </source>
</evidence>
<evidence type="ECO:0000256" key="14">
    <source>
        <dbReference type="ARBA" id="ARBA00022909"/>
    </source>
</evidence>
<dbReference type="Gene3D" id="3.40.1190.10">
    <property type="entry name" value="Mur-like, catalytic domain"/>
    <property type="match status" value="1"/>
</dbReference>
<keyword evidence="11 22" id="KW-0547">Nucleotide-binding</keyword>
<evidence type="ECO:0000256" key="17">
    <source>
        <dbReference type="ARBA" id="ARBA00032510"/>
    </source>
</evidence>
<keyword evidence="9 22" id="KW-0436">Ligase</keyword>
<dbReference type="GO" id="GO:0046872">
    <property type="term" value="F:metal ion binding"/>
    <property type="evidence" value="ECO:0007669"/>
    <property type="project" value="UniProtKB-KW"/>
</dbReference>
<evidence type="ECO:0000256" key="16">
    <source>
        <dbReference type="ARBA" id="ARBA00030592"/>
    </source>
</evidence>
<evidence type="ECO:0000256" key="5">
    <source>
        <dbReference type="ARBA" id="ARBA00008276"/>
    </source>
</evidence>
<dbReference type="EMBL" id="JMIH01000016">
    <property type="protein sequence ID" value="KEO74005.1"/>
    <property type="molecule type" value="Genomic_DNA"/>
</dbReference>
<keyword evidence="26" id="KW-1185">Reference proteome</keyword>
<dbReference type="PIRSF" id="PIRSF001563">
    <property type="entry name" value="Folylpolyglu_synth"/>
    <property type="match status" value="1"/>
</dbReference>
<comment type="pathway">
    <text evidence="3">Cofactor biosynthesis; tetrahydrofolate biosynthesis; 7,8-dihydrofolate from 2-amino-4-hydroxy-6-hydroxymethyl-7,8-dihydropteridine diphosphate and 4-aminobenzoate: step 2/2.</text>
</comment>
<dbReference type="PANTHER" id="PTHR11136:SF0">
    <property type="entry name" value="DIHYDROFOLATE SYNTHETASE-RELATED"/>
    <property type="match status" value="1"/>
</dbReference>
<dbReference type="OrthoDB" id="9809356at2"/>
<comment type="caution">
    <text evidence="25">The sequence shown here is derived from an EMBL/GenBank/DDBJ whole genome shotgun (WGS) entry which is preliminary data.</text>
</comment>
<evidence type="ECO:0000256" key="6">
    <source>
        <dbReference type="ARBA" id="ARBA00013023"/>
    </source>
</evidence>
<feature type="domain" description="Mur ligase central" evidence="24">
    <location>
        <begin position="51"/>
        <end position="263"/>
    </location>
</feature>
<evidence type="ECO:0000256" key="3">
    <source>
        <dbReference type="ARBA" id="ARBA00004799"/>
    </source>
</evidence>
<comment type="function">
    <text evidence="2">Functions in two distinct reactions of the de novo folate biosynthetic pathway. Catalyzes the addition of a glutamate residue to dihydropteroate (7,8-dihydropteroate or H2Pte) to form dihydrofolate (7,8-dihydrofolate monoglutamate or H2Pte-Glu). Also catalyzes successive additions of L-glutamate to tetrahydrofolate or 10-formyltetrahydrofolate or 5,10-methylenetetrahydrofolate, leading to folylpolyglutamate derivatives.</text>
</comment>
<dbReference type="GO" id="GO:0004326">
    <property type="term" value="F:tetrahydrofolylpolyglutamate synthase activity"/>
    <property type="evidence" value="ECO:0007669"/>
    <property type="project" value="UniProtKB-EC"/>
</dbReference>
<evidence type="ECO:0000256" key="1">
    <source>
        <dbReference type="ARBA" id="ARBA00001946"/>
    </source>
</evidence>
<dbReference type="InterPro" id="IPR004101">
    <property type="entry name" value="Mur_ligase_C"/>
</dbReference>
<keyword evidence="10" id="KW-0479">Metal-binding</keyword>
<sequence length="425" mass="46744">MTYQETLDYLFNALPMFQRIGASAYKTDLNNTLALCEELGNPHLKFKSIHIAGTNGKGSTSHSLAAILQSAGYKVGLYTSPHLKSFRERIKINGQDITEQAVIHFVQSNKSYIDSLQPSFFEMTVGMAFSYFAEEAVDIAVVEVGMGGRLDSTNILKPLLSIITNIGMDHMQFLGDTLPKIAAEKAGIIKSNTPVIISQRQAETTEVFTQLAQQRNAEITFAERSYTIKHQGNIKSGLCEYLVNGKIILMDLAGKYQEKNLAGILTAVDKLRSLGIHIPLKALHYGLANVTSLTGLKGRWQKLNDQPLAYCDTGHNIDGIAYIISQIQTYSFNQLYCVIGMVQDKDVDAILNLFPKDAAYIFCQPSIPRAMPAHELASKALDMGIRGEIISDVNKAYQSALDKAGKNDFIFIGGSTFVVADLDII</sequence>
<evidence type="ECO:0000256" key="9">
    <source>
        <dbReference type="ARBA" id="ARBA00022598"/>
    </source>
</evidence>
<evidence type="ECO:0000256" key="21">
    <source>
        <dbReference type="ARBA" id="ARBA00049161"/>
    </source>
</evidence>
<dbReference type="Pfam" id="PF08245">
    <property type="entry name" value="Mur_ligase_M"/>
    <property type="match status" value="1"/>
</dbReference>
<comment type="catalytic activity">
    <reaction evidence="18">
        <text>(6S)-5,6,7,8-tetrahydrofolyl-(gamma-L-Glu)(n) + L-glutamate + ATP = (6S)-5,6,7,8-tetrahydrofolyl-(gamma-L-Glu)(n+1) + ADP + phosphate + H(+)</text>
        <dbReference type="Rhea" id="RHEA:10580"/>
        <dbReference type="Rhea" id="RHEA-COMP:14738"/>
        <dbReference type="Rhea" id="RHEA-COMP:14740"/>
        <dbReference type="ChEBI" id="CHEBI:15378"/>
        <dbReference type="ChEBI" id="CHEBI:29985"/>
        <dbReference type="ChEBI" id="CHEBI:30616"/>
        <dbReference type="ChEBI" id="CHEBI:43474"/>
        <dbReference type="ChEBI" id="CHEBI:141005"/>
        <dbReference type="ChEBI" id="CHEBI:456216"/>
        <dbReference type="EC" id="6.3.2.17"/>
    </reaction>
</comment>
<dbReference type="EC" id="6.3.2.12" evidence="6"/>
<gene>
    <name evidence="25" type="ORF">EL17_07590</name>
</gene>
<accession>A0A074L0K3</accession>
<comment type="cofactor">
    <cofactor evidence="1">
        <name>Mg(2+)</name>
        <dbReference type="ChEBI" id="CHEBI:18420"/>
    </cofactor>
</comment>
<comment type="catalytic activity">
    <reaction evidence="19">
        <text>10-formyltetrahydrofolyl-(gamma-L-Glu)(n) + L-glutamate + ATP = 10-formyltetrahydrofolyl-(gamma-L-Glu)(n+1) + ADP + phosphate + H(+)</text>
        <dbReference type="Rhea" id="RHEA:51904"/>
        <dbReference type="Rhea" id="RHEA-COMP:13088"/>
        <dbReference type="Rhea" id="RHEA-COMP:14300"/>
        <dbReference type="ChEBI" id="CHEBI:15378"/>
        <dbReference type="ChEBI" id="CHEBI:29985"/>
        <dbReference type="ChEBI" id="CHEBI:30616"/>
        <dbReference type="ChEBI" id="CHEBI:43474"/>
        <dbReference type="ChEBI" id="CHEBI:134413"/>
        <dbReference type="ChEBI" id="CHEBI:456216"/>
        <dbReference type="EC" id="6.3.2.17"/>
    </reaction>
</comment>
<dbReference type="SUPFAM" id="SSF53623">
    <property type="entry name" value="MurD-like peptide ligases, catalytic domain"/>
    <property type="match status" value="1"/>
</dbReference>
<evidence type="ECO:0000259" key="24">
    <source>
        <dbReference type="Pfam" id="PF08245"/>
    </source>
</evidence>
<evidence type="ECO:0000256" key="22">
    <source>
        <dbReference type="PIRNR" id="PIRNR001563"/>
    </source>
</evidence>
<evidence type="ECO:0000313" key="26">
    <source>
        <dbReference type="Proteomes" id="UP000027821"/>
    </source>
</evidence>
<dbReference type="STRING" id="1048983.EL17_07590"/>
<comment type="pathway">
    <text evidence="4">Cofactor biosynthesis; tetrahydrofolylpolyglutamate biosynthesis.</text>
</comment>
<dbReference type="PROSITE" id="PS01012">
    <property type="entry name" value="FOLYLPOLYGLU_SYNT_2"/>
    <property type="match status" value="1"/>
</dbReference>
<evidence type="ECO:0000256" key="19">
    <source>
        <dbReference type="ARBA" id="ARBA00047808"/>
    </source>
</evidence>
<feature type="domain" description="Mur ligase C-terminal" evidence="23">
    <location>
        <begin position="298"/>
        <end position="415"/>
    </location>
</feature>
<proteinExistence type="inferred from homology"/>
<dbReference type="GO" id="GO:0046656">
    <property type="term" value="P:folic acid biosynthetic process"/>
    <property type="evidence" value="ECO:0007669"/>
    <property type="project" value="UniProtKB-KW"/>
</dbReference>
<dbReference type="AlphaFoldDB" id="A0A074L0K3"/>
<organism evidence="25 26">
    <name type="scientific">Anditalea andensis</name>
    <dbReference type="NCBI Taxonomy" id="1048983"/>
    <lineage>
        <taxon>Bacteria</taxon>
        <taxon>Pseudomonadati</taxon>
        <taxon>Bacteroidota</taxon>
        <taxon>Cytophagia</taxon>
        <taxon>Cytophagales</taxon>
        <taxon>Cytophagaceae</taxon>
        <taxon>Anditalea</taxon>
    </lineage>
</organism>
<comment type="similarity">
    <text evidence="5 22">Belongs to the folylpolyglutamate synthase family.</text>
</comment>
<dbReference type="GO" id="GO:0005524">
    <property type="term" value="F:ATP binding"/>
    <property type="evidence" value="ECO:0007669"/>
    <property type="project" value="UniProtKB-KW"/>
</dbReference>
<comment type="catalytic activity">
    <reaction evidence="21">
        <text>7,8-dihydropteroate + L-glutamate + ATP = 7,8-dihydrofolate + ADP + phosphate + H(+)</text>
        <dbReference type="Rhea" id="RHEA:23584"/>
        <dbReference type="ChEBI" id="CHEBI:15378"/>
        <dbReference type="ChEBI" id="CHEBI:17839"/>
        <dbReference type="ChEBI" id="CHEBI:29985"/>
        <dbReference type="ChEBI" id="CHEBI:30616"/>
        <dbReference type="ChEBI" id="CHEBI:43474"/>
        <dbReference type="ChEBI" id="CHEBI:57451"/>
        <dbReference type="ChEBI" id="CHEBI:456216"/>
        <dbReference type="EC" id="6.3.2.12"/>
    </reaction>
</comment>
<evidence type="ECO:0000256" key="4">
    <source>
        <dbReference type="ARBA" id="ARBA00005150"/>
    </source>
</evidence>
<name>A0A074L0K3_9BACT</name>
<keyword evidence="14" id="KW-0289">Folate biosynthesis</keyword>
<dbReference type="GO" id="GO:0008841">
    <property type="term" value="F:dihydrofolate synthase activity"/>
    <property type="evidence" value="ECO:0007669"/>
    <property type="project" value="UniProtKB-EC"/>
</dbReference>
<dbReference type="NCBIfam" id="TIGR01499">
    <property type="entry name" value="folC"/>
    <property type="match status" value="1"/>
</dbReference>
<comment type="catalytic activity">
    <reaction evidence="20">
        <text>(6R)-5,10-methylenetetrahydrofolyl-(gamma-L-Glu)(n) + L-glutamate + ATP = (6R)-5,10-methylenetetrahydrofolyl-(gamma-L-Glu)(n+1) + ADP + phosphate + H(+)</text>
        <dbReference type="Rhea" id="RHEA:51912"/>
        <dbReference type="Rhea" id="RHEA-COMP:13257"/>
        <dbReference type="Rhea" id="RHEA-COMP:13258"/>
        <dbReference type="ChEBI" id="CHEBI:15378"/>
        <dbReference type="ChEBI" id="CHEBI:29985"/>
        <dbReference type="ChEBI" id="CHEBI:30616"/>
        <dbReference type="ChEBI" id="CHEBI:43474"/>
        <dbReference type="ChEBI" id="CHEBI:136572"/>
        <dbReference type="ChEBI" id="CHEBI:456216"/>
        <dbReference type="EC" id="6.3.2.17"/>
    </reaction>
</comment>